<reference evidence="2" key="1">
    <citation type="submission" date="2020-10" db="EMBL/GenBank/DDBJ databases">
        <authorList>
            <person name="Hahn C.J."/>
            <person name="Laso-Perez R."/>
            <person name="Vulcano F."/>
            <person name="Vaziourakis K.-M."/>
            <person name="Stokke R."/>
            <person name="Steen I.H."/>
            <person name="Teske A."/>
            <person name="Boetius A."/>
            <person name="Liebeke M."/>
            <person name="Amann R."/>
            <person name="Knittel K."/>
        </authorList>
    </citation>
    <scope>NUCLEOTIDE SEQUENCE</scope>
    <source>
        <strain evidence="2">Gfbio:e3339647-f889-4370-9287-4fb5cb688e4c:AG392D22_GoMArc1</strain>
    </source>
</reference>
<dbReference type="Proteomes" id="UP000634805">
    <property type="component" value="Unassembled WGS sequence"/>
</dbReference>
<dbReference type="Pfam" id="PF13531">
    <property type="entry name" value="SBP_bac_11"/>
    <property type="match status" value="1"/>
</dbReference>
<evidence type="ECO:0000256" key="1">
    <source>
        <dbReference type="ARBA" id="ARBA00009438"/>
    </source>
</evidence>
<dbReference type="CDD" id="cd13540">
    <property type="entry name" value="PBP2_ModA_WtpA"/>
    <property type="match status" value="1"/>
</dbReference>
<evidence type="ECO:0000313" key="2">
    <source>
        <dbReference type="EMBL" id="CAD6494979.1"/>
    </source>
</evidence>
<proteinExistence type="inferred from homology"/>
<sequence>MRTVYTVTLLSLLIIVVIIFGTVLTGEQKKTELDVIYAGSLIIPFGEIERQFESRHPDVDVRIEGHGSIQAIRHITDIHEEYDVLAVADENLIPDLMYATGNNTESYADWYVRFARNQMVIAYTNESRYANEINESNWYEILARPGVKFGFSNPMLDACGYRTLMIAQLAELYYDDQTIFDKLISCNFNPEIPVTENNGTYIVLIPEIFKPQSKKIIIRGGSVQLLALLDFSEIDYIFGYKSVAQQHGLRFLQLPTEIDLSSPEYEDTYKKVMVRLGFQRFTSVGTDRVGEPIFYAITIPENAPHPELAAQFVEFVISEEGQRVLNNMEQPTVLPPVADNFDMMPDELKGCVVEGRKP</sequence>
<dbReference type="Gene3D" id="3.40.190.10">
    <property type="entry name" value="Periplasmic binding protein-like II"/>
    <property type="match status" value="2"/>
</dbReference>
<dbReference type="SUPFAM" id="SSF53850">
    <property type="entry name" value="Periplasmic binding protein-like II"/>
    <property type="match status" value="1"/>
</dbReference>
<accession>A0A811TGX0</accession>
<name>A0A811TGX0_9EURY</name>
<dbReference type="InterPro" id="IPR050682">
    <property type="entry name" value="ModA/WtpA"/>
</dbReference>
<dbReference type="NCBIfam" id="NF003196">
    <property type="entry name" value="PRK04168.1"/>
    <property type="match status" value="1"/>
</dbReference>
<evidence type="ECO:0000313" key="3">
    <source>
        <dbReference type="Proteomes" id="UP000634805"/>
    </source>
</evidence>
<dbReference type="EMBL" id="CAJHIS010000041">
    <property type="protein sequence ID" value="CAD6494979.1"/>
    <property type="molecule type" value="Genomic_DNA"/>
</dbReference>
<dbReference type="PANTHER" id="PTHR30632">
    <property type="entry name" value="MOLYBDATE-BINDING PERIPLASMIC PROTEIN"/>
    <property type="match status" value="1"/>
</dbReference>
<dbReference type="GO" id="GO:0030973">
    <property type="term" value="F:molybdate ion binding"/>
    <property type="evidence" value="ECO:0007669"/>
    <property type="project" value="TreeGrafter"/>
</dbReference>
<comment type="similarity">
    <text evidence="1">Belongs to the bacterial solute-binding protein 1 family. WtpA subfamily.</text>
</comment>
<dbReference type="PANTHER" id="PTHR30632:SF16">
    <property type="entry name" value="MOLYBDATE_TUNGSTATE-BINDING PROTEIN WTPA"/>
    <property type="match status" value="1"/>
</dbReference>
<organism evidence="2 3">
    <name type="scientific">Candidatus Argoarchaeum ethanivorans</name>
    <dbReference type="NCBI Taxonomy" id="2608793"/>
    <lineage>
        <taxon>Archaea</taxon>
        <taxon>Methanobacteriati</taxon>
        <taxon>Methanobacteriota</taxon>
        <taxon>Stenosarchaea group</taxon>
        <taxon>Methanomicrobia</taxon>
        <taxon>Methanosarcinales</taxon>
        <taxon>Methanosarcinales incertae sedis</taxon>
        <taxon>GOM Arc I cluster</taxon>
        <taxon>Candidatus Argoarchaeum</taxon>
    </lineage>
</organism>
<protein>
    <submittedName>
        <fullName evidence="2">Molybdate/tungstate-binding protein WtpA</fullName>
    </submittedName>
</protein>
<dbReference type="GO" id="GO:1901359">
    <property type="term" value="F:tungstate binding"/>
    <property type="evidence" value="ECO:0007669"/>
    <property type="project" value="InterPro"/>
</dbReference>
<dbReference type="AlphaFoldDB" id="A0A811TGX0"/>
<comment type="caution">
    <text evidence="2">The sequence shown here is derived from an EMBL/GenBank/DDBJ whole genome shotgun (WGS) entry which is preliminary data.</text>
</comment>
<gene>
    <name evidence="2" type="primary">wtpA</name>
    <name evidence="2" type="ORF">EMLJLAPB_01064</name>
</gene>
<dbReference type="InterPro" id="IPR022498">
    <property type="entry name" value="ABC_trnspt_W-bd_WtpA"/>
</dbReference>
<dbReference type="GO" id="GO:0015689">
    <property type="term" value="P:molybdate ion transport"/>
    <property type="evidence" value="ECO:0007669"/>
    <property type="project" value="TreeGrafter"/>
</dbReference>
<dbReference type="NCBIfam" id="TIGR03730">
    <property type="entry name" value="tungstate_WtpA"/>
    <property type="match status" value="1"/>
</dbReference>